<dbReference type="PANTHER" id="PTHR10146">
    <property type="entry name" value="PROLINE SYNTHETASE CO-TRANSCRIBED BACTERIAL HOMOLOG PROTEIN"/>
    <property type="match status" value="1"/>
</dbReference>
<comment type="similarity">
    <text evidence="2 4">Belongs to the pyridoxal phosphate-binding protein YggS/PROSC family.</text>
</comment>
<keyword evidence="1 2" id="KW-0663">Pyridoxal phosphate</keyword>
<dbReference type="PANTHER" id="PTHR10146:SF14">
    <property type="entry name" value="PYRIDOXAL PHOSPHATE HOMEOSTASIS PROTEIN"/>
    <property type="match status" value="1"/>
</dbReference>
<dbReference type="CDD" id="cd00635">
    <property type="entry name" value="PLPDE_III_YBL036c_like"/>
    <property type="match status" value="1"/>
</dbReference>
<comment type="caution">
    <text evidence="6">The sequence shown here is derived from an EMBL/GenBank/DDBJ whole genome shotgun (WGS) entry which is preliminary data.</text>
</comment>
<feature type="domain" description="Alanine racemase N-terminal" evidence="5">
    <location>
        <begin position="22"/>
        <end position="216"/>
    </location>
</feature>
<evidence type="ECO:0000256" key="1">
    <source>
        <dbReference type="ARBA" id="ARBA00022898"/>
    </source>
</evidence>
<sequence length="218" mass="24772">MKSYNCISRDFERIQSDLVSLNPMTKLLAVSKSQPFEAIEPVLNQGHRLFGESRLEEALEKWSSAKTIHNDLQLHYIGKLQSRKIGKIVQFFDVIQTIESISSLEKVAKYAEKYAKIQKIMIQINIGNEPQKSGVSIDDFHQLYERAIELNAIELGGIMCIPPNTVQVRSYFESMREIAKEYQLDSISMGMSQDYDIAIDCGSTMIRIGKGIFGERNA</sequence>
<organism evidence="6 7">
    <name type="scientific">Vibrio sagamiensis NBRC 104589</name>
    <dbReference type="NCBI Taxonomy" id="1219064"/>
    <lineage>
        <taxon>Bacteria</taxon>
        <taxon>Pseudomonadati</taxon>
        <taxon>Pseudomonadota</taxon>
        <taxon>Gammaproteobacteria</taxon>
        <taxon>Vibrionales</taxon>
        <taxon>Vibrionaceae</taxon>
        <taxon>Vibrio</taxon>
    </lineage>
</organism>
<dbReference type="GO" id="GO:0030170">
    <property type="term" value="F:pyridoxal phosphate binding"/>
    <property type="evidence" value="ECO:0007669"/>
    <property type="project" value="UniProtKB-UniRule"/>
</dbReference>
<dbReference type="SUPFAM" id="SSF51419">
    <property type="entry name" value="PLP-binding barrel"/>
    <property type="match status" value="1"/>
</dbReference>
<dbReference type="Pfam" id="PF01168">
    <property type="entry name" value="Ala_racemase_N"/>
    <property type="match status" value="1"/>
</dbReference>
<proteinExistence type="inferred from homology"/>
<evidence type="ECO:0000259" key="5">
    <source>
        <dbReference type="Pfam" id="PF01168"/>
    </source>
</evidence>
<dbReference type="FunFam" id="3.20.20.10:FF:000018">
    <property type="entry name" value="Pyridoxal phosphate homeostasis protein"/>
    <property type="match status" value="1"/>
</dbReference>
<evidence type="ECO:0000313" key="6">
    <source>
        <dbReference type="EMBL" id="GEM77628.1"/>
    </source>
</evidence>
<dbReference type="Gene3D" id="3.20.20.10">
    <property type="entry name" value="Alanine racemase"/>
    <property type="match status" value="1"/>
</dbReference>
<reference evidence="6 7" key="1">
    <citation type="submission" date="2019-07" db="EMBL/GenBank/DDBJ databases">
        <title>Whole genome shotgun sequence of Vibrio sagamiensis NBRC 104589.</title>
        <authorList>
            <person name="Hosoyama A."/>
            <person name="Uohara A."/>
            <person name="Ohji S."/>
            <person name="Ichikawa N."/>
        </authorList>
    </citation>
    <scope>NUCLEOTIDE SEQUENCE [LARGE SCALE GENOMIC DNA]</scope>
    <source>
        <strain evidence="6 7">NBRC 104589</strain>
    </source>
</reference>
<dbReference type="OrthoDB" id="9804072at2"/>
<dbReference type="InterPro" id="IPR029066">
    <property type="entry name" value="PLP-binding_barrel"/>
</dbReference>
<dbReference type="EMBL" id="BJXJ01000075">
    <property type="protein sequence ID" value="GEM77628.1"/>
    <property type="molecule type" value="Genomic_DNA"/>
</dbReference>
<evidence type="ECO:0000313" key="7">
    <source>
        <dbReference type="Proteomes" id="UP000321922"/>
    </source>
</evidence>
<comment type="cofactor">
    <cofactor evidence="3">
        <name>pyridoxal 5'-phosphate</name>
        <dbReference type="ChEBI" id="CHEBI:597326"/>
    </cofactor>
</comment>
<keyword evidence="7" id="KW-1185">Reference proteome</keyword>
<dbReference type="NCBIfam" id="TIGR00044">
    <property type="entry name" value="YggS family pyridoxal phosphate-dependent enzyme"/>
    <property type="match status" value="1"/>
</dbReference>
<dbReference type="HAMAP" id="MF_02087">
    <property type="entry name" value="PLP_homeostasis"/>
    <property type="match status" value="1"/>
</dbReference>
<protein>
    <recommendedName>
        <fullName evidence="2">Pyridoxal phosphate homeostasis protein</fullName>
        <shortName evidence="2">PLP homeostasis protein</shortName>
    </recommendedName>
</protein>
<name>A0A511QJW9_9VIBR</name>
<evidence type="ECO:0000256" key="3">
    <source>
        <dbReference type="PIRSR" id="PIRSR004848-1"/>
    </source>
</evidence>
<comment type="function">
    <text evidence="2">Pyridoxal 5'-phosphate (PLP)-binding protein, which is involved in PLP homeostasis.</text>
</comment>
<dbReference type="InterPro" id="IPR001608">
    <property type="entry name" value="Ala_racemase_N"/>
</dbReference>
<gene>
    <name evidence="6" type="ORF">VSA01S_37400</name>
</gene>
<feature type="modified residue" description="N6-(pyridoxal phosphate)lysine" evidence="2 3">
    <location>
        <position position="32"/>
    </location>
</feature>
<dbReference type="PIRSF" id="PIRSF004848">
    <property type="entry name" value="YBL036c_PLPDEIII"/>
    <property type="match status" value="1"/>
</dbReference>
<dbReference type="Proteomes" id="UP000321922">
    <property type="component" value="Unassembled WGS sequence"/>
</dbReference>
<dbReference type="RefSeq" id="WP_039978688.1">
    <property type="nucleotide sequence ID" value="NZ_BAOJ01000003.1"/>
</dbReference>
<dbReference type="InterPro" id="IPR011078">
    <property type="entry name" value="PyrdxlP_homeostasis"/>
</dbReference>
<evidence type="ECO:0000256" key="2">
    <source>
        <dbReference type="HAMAP-Rule" id="MF_02087"/>
    </source>
</evidence>
<evidence type="ECO:0000256" key="4">
    <source>
        <dbReference type="RuleBase" id="RU004514"/>
    </source>
</evidence>
<accession>A0A511QJW9</accession>
<dbReference type="AlphaFoldDB" id="A0A511QJW9"/>